<evidence type="ECO:0000256" key="3">
    <source>
        <dbReference type="ARBA" id="ARBA00023163"/>
    </source>
</evidence>
<dbReference type="PROSITE" id="PS50043">
    <property type="entry name" value="HTH_LUXR_2"/>
    <property type="match status" value="1"/>
</dbReference>
<dbReference type="EMBL" id="CP095046">
    <property type="protein sequence ID" value="UOQ71871.1"/>
    <property type="molecule type" value="Genomic_DNA"/>
</dbReference>
<name>A0A8T9Q631_9BACT</name>
<keyword evidence="2" id="KW-0238">DNA-binding</keyword>
<evidence type="ECO:0000259" key="4">
    <source>
        <dbReference type="PROSITE" id="PS50043"/>
    </source>
</evidence>
<reference evidence="5" key="1">
    <citation type="submission" date="2022-04" db="EMBL/GenBank/DDBJ databases">
        <title>Hymenobacter sp. isolated from the air.</title>
        <authorList>
            <person name="Won M."/>
            <person name="Lee C.-M."/>
            <person name="Woen H.-Y."/>
            <person name="Kwon S.-W."/>
        </authorList>
    </citation>
    <scope>NUCLEOTIDE SEQUENCE</scope>
    <source>
        <strain evidence="5">5116S-3</strain>
    </source>
</reference>
<dbReference type="GO" id="GO:0006355">
    <property type="term" value="P:regulation of DNA-templated transcription"/>
    <property type="evidence" value="ECO:0007669"/>
    <property type="project" value="InterPro"/>
</dbReference>
<feature type="domain" description="HTH luxR-type" evidence="4">
    <location>
        <begin position="158"/>
        <end position="223"/>
    </location>
</feature>
<proteinExistence type="predicted"/>
<organism evidence="5 6">
    <name type="scientific">Hymenobacter cellulosilyticus</name>
    <dbReference type="NCBI Taxonomy" id="2932248"/>
    <lineage>
        <taxon>Bacteria</taxon>
        <taxon>Pseudomonadati</taxon>
        <taxon>Bacteroidota</taxon>
        <taxon>Cytophagia</taxon>
        <taxon>Cytophagales</taxon>
        <taxon>Hymenobacteraceae</taxon>
        <taxon>Hymenobacter</taxon>
    </lineage>
</organism>
<evidence type="ECO:0000256" key="2">
    <source>
        <dbReference type="ARBA" id="ARBA00023125"/>
    </source>
</evidence>
<evidence type="ECO:0000256" key="1">
    <source>
        <dbReference type="ARBA" id="ARBA00023015"/>
    </source>
</evidence>
<keyword evidence="3" id="KW-0804">Transcription</keyword>
<dbReference type="GO" id="GO:0003677">
    <property type="term" value="F:DNA binding"/>
    <property type="evidence" value="ECO:0007669"/>
    <property type="project" value="UniProtKB-KW"/>
</dbReference>
<dbReference type="Proteomes" id="UP000831796">
    <property type="component" value="Chromosome"/>
</dbReference>
<keyword evidence="6" id="KW-1185">Reference proteome</keyword>
<dbReference type="RefSeq" id="WP_244675271.1">
    <property type="nucleotide sequence ID" value="NZ_CP095046.1"/>
</dbReference>
<dbReference type="Gene3D" id="1.10.10.10">
    <property type="entry name" value="Winged helix-like DNA-binding domain superfamily/Winged helix DNA-binding domain"/>
    <property type="match status" value="1"/>
</dbReference>
<dbReference type="SMART" id="SM00421">
    <property type="entry name" value="HTH_LUXR"/>
    <property type="match status" value="1"/>
</dbReference>
<sequence length="225" mass="25535">MLPNSHTALIAAKIAEVAATADFYPGVVIVHNIRTQSVEYMSRPGLQLLRTTLAELIAMGPEYHSRFFNQQESAEYLPKIMALLEQNDLNQVVTFFQQVRTTQSPDWSWYLSSIRILLRGDDGLPLLGLCFACPIDATSSVSIKATRLLEENNFLRKNHSKFGQLTKRECEVLRYLALGRSAPEISQTLFISVQTAETHRRNIKQKLRLESGYDLVQYAQAFDLI</sequence>
<dbReference type="PRINTS" id="PR00038">
    <property type="entry name" value="HTHLUXR"/>
</dbReference>
<dbReference type="Pfam" id="PF00196">
    <property type="entry name" value="GerE"/>
    <property type="match status" value="1"/>
</dbReference>
<dbReference type="InterPro" id="IPR036388">
    <property type="entry name" value="WH-like_DNA-bd_sf"/>
</dbReference>
<keyword evidence="1" id="KW-0805">Transcription regulation</keyword>
<dbReference type="PANTHER" id="PTHR44688">
    <property type="entry name" value="DNA-BINDING TRANSCRIPTIONAL ACTIVATOR DEVR_DOSR"/>
    <property type="match status" value="1"/>
</dbReference>
<accession>A0A8T9Q631</accession>
<dbReference type="KEGG" id="hcu:MUN79_25260"/>
<protein>
    <submittedName>
        <fullName evidence="5">LuxR C-terminal-related transcriptional regulator</fullName>
    </submittedName>
</protein>
<gene>
    <name evidence="5" type="ORF">MUN79_25260</name>
</gene>
<dbReference type="InterPro" id="IPR016032">
    <property type="entry name" value="Sig_transdc_resp-reg_C-effctor"/>
</dbReference>
<dbReference type="CDD" id="cd06170">
    <property type="entry name" value="LuxR_C_like"/>
    <property type="match status" value="1"/>
</dbReference>
<dbReference type="SUPFAM" id="SSF46894">
    <property type="entry name" value="C-terminal effector domain of the bipartite response regulators"/>
    <property type="match status" value="1"/>
</dbReference>
<dbReference type="AlphaFoldDB" id="A0A8T9Q631"/>
<evidence type="ECO:0000313" key="6">
    <source>
        <dbReference type="Proteomes" id="UP000831796"/>
    </source>
</evidence>
<dbReference type="InterPro" id="IPR000792">
    <property type="entry name" value="Tscrpt_reg_LuxR_C"/>
</dbReference>
<dbReference type="PANTHER" id="PTHR44688:SF16">
    <property type="entry name" value="DNA-BINDING TRANSCRIPTIONAL ACTIVATOR DEVR_DOSR"/>
    <property type="match status" value="1"/>
</dbReference>
<evidence type="ECO:0000313" key="5">
    <source>
        <dbReference type="EMBL" id="UOQ71871.1"/>
    </source>
</evidence>